<dbReference type="RefSeq" id="WP_171243825.1">
    <property type="nucleotide sequence ID" value="NZ_JABEPQ010000002.1"/>
</dbReference>
<dbReference type="Proteomes" id="UP000588586">
    <property type="component" value="Unassembled WGS sequence"/>
</dbReference>
<evidence type="ECO:0000259" key="2">
    <source>
        <dbReference type="Pfam" id="PF01261"/>
    </source>
</evidence>
<name>A0A849HJP4_9MICO</name>
<keyword evidence="4" id="KW-1185">Reference proteome</keyword>
<evidence type="ECO:0000313" key="4">
    <source>
        <dbReference type="Proteomes" id="UP000588586"/>
    </source>
</evidence>
<comment type="caution">
    <text evidence="3">The sequence shown here is derived from an EMBL/GenBank/DDBJ whole genome shotgun (WGS) entry which is preliminary data.</text>
</comment>
<dbReference type="GO" id="GO:0016853">
    <property type="term" value="F:isomerase activity"/>
    <property type="evidence" value="ECO:0007669"/>
    <property type="project" value="UniProtKB-KW"/>
</dbReference>
<dbReference type="PANTHER" id="PTHR12110">
    <property type="entry name" value="HYDROXYPYRUVATE ISOMERASE"/>
    <property type="match status" value="1"/>
</dbReference>
<dbReference type="Pfam" id="PF01261">
    <property type="entry name" value="AP_endonuc_2"/>
    <property type="match status" value="1"/>
</dbReference>
<keyword evidence="3" id="KW-0413">Isomerase</keyword>
<dbReference type="AlphaFoldDB" id="A0A849HJP4"/>
<sequence>MSVRGPEVVGVSTITFRHRPLDEALQLIAALGAVETELGAIPDVVDHVPVPFDGNVDPYLALLRGHGLRAGAVNADIGDINDPDYDREALRVRAEPLLRLAAATGGSLIVNCGRQSWEDFVDEEADLAAVGENLTFLGALSAGRGVRLLVEVLHHRRWIHTTARADQLLAMVDPSVFGLVLDTAHLGASEEDVVAWAAAHADRVERVHLRDAVPGDLNVGIGRGTVDFAGVIRALESRGFTGSYILELETHDVEEADREADALRSRQLVTAMLEQAG</sequence>
<evidence type="ECO:0000256" key="1">
    <source>
        <dbReference type="ARBA" id="ARBA00023277"/>
    </source>
</evidence>
<evidence type="ECO:0000313" key="3">
    <source>
        <dbReference type="EMBL" id="NNM46764.1"/>
    </source>
</evidence>
<proteinExistence type="predicted"/>
<reference evidence="3 4" key="1">
    <citation type="submission" date="2020-04" db="EMBL/GenBank/DDBJ databases">
        <title>Knoellia sp. isolate from air conditioner.</title>
        <authorList>
            <person name="Chea S."/>
            <person name="Kim D.-U."/>
        </authorList>
    </citation>
    <scope>NUCLEOTIDE SEQUENCE [LARGE SCALE GENOMIC DNA]</scope>
    <source>
        <strain evidence="3 4">DB2414S</strain>
    </source>
</reference>
<keyword evidence="1" id="KW-0119">Carbohydrate metabolism</keyword>
<gene>
    <name evidence="3" type="ORF">HJG52_12195</name>
</gene>
<accession>A0A849HJP4</accession>
<dbReference type="InterPro" id="IPR013022">
    <property type="entry name" value="Xyl_isomerase-like_TIM-brl"/>
</dbReference>
<dbReference type="SUPFAM" id="SSF51658">
    <property type="entry name" value="Xylose isomerase-like"/>
    <property type="match status" value="1"/>
</dbReference>
<dbReference type="InterPro" id="IPR036237">
    <property type="entry name" value="Xyl_isomerase-like_sf"/>
</dbReference>
<dbReference type="InterPro" id="IPR050312">
    <property type="entry name" value="IolE/XylAMocC-like"/>
</dbReference>
<protein>
    <submittedName>
        <fullName evidence="3">Sugar phosphate isomerase/epimerase</fullName>
    </submittedName>
</protein>
<dbReference type="EMBL" id="JABEPQ010000002">
    <property type="protein sequence ID" value="NNM46764.1"/>
    <property type="molecule type" value="Genomic_DNA"/>
</dbReference>
<dbReference type="Gene3D" id="3.20.20.150">
    <property type="entry name" value="Divalent-metal-dependent TIM barrel enzymes"/>
    <property type="match status" value="1"/>
</dbReference>
<feature type="domain" description="Xylose isomerase-like TIM barrel" evidence="2">
    <location>
        <begin position="45"/>
        <end position="264"/>
    </location>
</feature>
<organism evidence="3 4">
    <name type="scientific">Knoellia koreensis</name>
    <dbReference type="NCBI Taxonomy" id="2730921"/>
    <lineage>
        <taxon>Bacteria</taxon>
        <taxon>Bacillati</taxon>
        <taxon>Actinomycetota</taxon>
        <taxon>Actinomycetes</taxon>
        <taxon>Micrococcales</taxon>
        <taxon>Intrasporangiaceae</taxon>
        <taxon>Knoellia</taxon>
    </lineage>
</organism>